<evidence type="ECO:0000259" key="4">
    <source>
        <dbReference type="Pfam" id="PF25023"/>
    </source>
</evidence>
<dbReference type="InterPro" id="IPR022385">
    <property type="entry name" value="Rhs_assc_core"/>
</dbReference>
<feature type="compositionally biased region" description="Polar residues" evidence="2">
    <location>
        <begin position="104"/>
        <end position="114"/>
    </location>
</feature>
<feature type="region of interest" description="Disordered" evidence="2">
    <location>
        <begin position="104"/>
        <end position="160"/>
    </location>
</feature>
<dbReference type="PANTHER" id="PTHR32305">
    <property type="match status" value="1"/>
</dbReference>
<evidence type="ECO:0000259" key="3">
    <source>
        <dbReference type="Pfam" id="PF20148"/>
    </source>
</evidence>
<dbReference type="PANTHER" id="PTHR32305:SF15">
    <property type="entry name" value="PROTEIN RHSA-RELATED"/>
    <property type="match status" value="1"/>
</dbReference>
<feature type="compositionally biased region" description="Polar residues" evidence="2">
    <location>
        <begin position="137"/>
        <end position="152"/>
    </location>
</feature>
<evidence type="ECO:0000313" key="7">
    <source>
        <dbReference type="Proteomes" id="UP000305874"/>
    </source>
</evidence>
<dbReference type="InterPro" id="IPR056823">
    <property type="entry name" value="TEN-like_YD-shell"/>
</dbReference>
<dbReference type="NCBIfam" id="TIGR01643">
    <property type="entry name" value="YD_repeat_2x"/>
    <property type="match status" value="7"/>
</dbReference>
<feature type="region of interest" description="Disordered" evidence="2">
    <location>
        <begin position="475"/>
        <end position="494"/>
    </location>
</feature>
<dbReference type="InterPro" id="IPR045351">
    <property type="entry name" value="DUF6531"/>
</dbReference>
<comment type="caution">
    <text evidence="6">The sequence shown here is derived from an EMBL/GenBank/DDBJ whole genome shotgun (WGS) entry which is preliminary data.</text>
</comment>
<feature type="domain" description="Type III secretion system effector HopBF1-like" evidence="5">
    <location>
        <begin position="1270"/>
        <end position="1426"/>
    </location>
</feature>
<evidence type="ECO:0000313" key="6">
    <source>
        <dbReference type="EMBL" id="TMP86733.1"/>
    </source>
</evidence>
<dbReference type="InterPro" id="IPR031325">
    <property type="entry name" value="RHS_repeat"/>
</dbReference>
<feature type="compositionally biased region" description="Basic and acidic residues" evidence="2">
    <location>
        <begin position="966"/>
        <end position="976"/>
    </location>
</feature>
<dbReference type="SUPFAM" id="SSF69304">
    <property type="entry name" value="Tricorn protease N-terminal domain"/>
    <property type="match status" value="1"/>
</dbReference>
<feature type="region of interest" description="Disordered" evidence="2">
    <location>
        <begin position="952"/>
        <end position="982"/>
    </location>
</feature>
<evidence type="ECO:0000259" key="5">
    <source>
        <dbReference type="Pfam" id="PF26324"/>
    </source>
</evidence>
<keyword evidence="1" id="KW-0677">Repeat</keyword>
<proteinExistence type="predicted"/>
<dbReference type="CDD" id="cd20900">
    <property type="entry name" value="HopBF1"/>
    <property type="match status" value="1"/>
</dbReference>
<accession>A0A5S3Z3D7</accession>
<feature type="domain" description="Teneurin-like YD-shell" evidence="4">
    <location>
        <begin position="579"/>
        <end position="735"/>
    </location>
</feature>
<organism evidence="6 7">
    <name type="scientific">Pseudoalteromonas ruthenica</name>
    <dbReference type="NCBI Taxonomy" id="151081"/>
    <lineage>
        <taxon>Bacteria</taxon>
        <taxon>Pseudomonadati</taxon>
        <taxon>Pseudomonadota</taxon>
        <taxon>Gammaproteobacteria</taxon>
        <taxon>Alteromonadales</taxon>
        <taxon>Pseudoalteromonadaceae</taxon>
        <taxon>Pseudoalteromonas</taxon>
    </lineage>
</organism>
<dbReference type="NCBIfam" id="TIGR03696">
    <property type="entry name" value="Rhs_assc_core"/>
    <property type="match status" value="1"/>
</dbReference>
<name>A0A5S3Z3D7_9GAMM</name>
<dbReference type="Proteomes" id="UP000305874">
    <property type="component" value="Unassembled WGS sequence"/>
</dbReference>
<dbReference type="InterPro" id="IPR006530">
    <property type="entry name" value="YD"/>
</dbReference>
<dbReference type="EMBL" id="PNCG01000011">
    <property type="protein sequence ID" value="TMP86733.1"/>
    <property type="molecule type" value="Genomic_DNA"/>
</dbReference>
<dbReference type="Pfam" id="PF26324">
    <property type="entry name" value="HopBF1_kinase"/>
    <property type="match status" value="1"/>
</dbReference>
<reference evidence="6 7" key="1">
    <citation type="submission" date="2017-12" db="EMBL/GenBank/DDBJ databases">
        <authorList>
            <person name="Paulsen S."/>
            <person name="Gram L.K."/>
        </authorList>
    </citation>
    <scope>NUCLEOTIDE SEQUENCE [LARGE SCALE GENOMIC DNA]</scope>
    <source>
        <strain evidence="6 7">S2897</strain>
    </source>
</reference>
<reference evidence="7" key="2">
    <citation type="submission" date="2019-06" db="EMBL/GenBank/DDBJ databases">
        <title>Co-occurence of chitin degradation, pigmentation and bioactivity in marine Pseudoalteromonas.</title>
        <authorList>
            <person name="Sonnenschein E.C."/>
            <person name="Bech P.K."/>
        </authorList>
    </citation>
    <scope>NUCLEOTIDE SEQUENCE [LARGE SCALE GENOMIC DNA]</scope>
    <source>
        <strain evidence="7">S2897</strain>
    </source>
</reference>
<protein>
    <submittedName>
        <fullName evidence="6">Sugar-binding protein</fullName>
    </submittedName>
</protein>
<sequence length="1455" mass="163643">MDIRSIAFRSKRGSVLITLANDKAPGGYDPVAIDTPDAAGAQVNLLAEDLVGDIHKRIQCVHMLRAAGVHSVNTATAREVAHGLSSALASGSLLCYNQKPKRSIQVSDNTNSASAGAKAQKDKKSQPSVVKKGGQSEGNPNKAQVNDTATEQSVDEQECRSDPISMLSGEEILPLVDFTLNAPMPLKWQRLYRSSKSDTNVGLGFGWRHHFALSIFERYEAPPKVGPKTPGRYWLELVDEQGRIHEFEKVKPGQTSYQLSSQLALHYQNDGKQTLVRPDDSHYTFFAGSKAWLLEKITDAKGQTLSFFYDANERLSRVAINDKRGVVLQYNGDDLLTKVAAYHMDDKDKRHIHEPLLACYQYNDAKQLVAVTDSQGNIERYSYRGDNVISKRTRASGFSHHFEWQGAGVDAKCIRQYGDNNTYEYSFEYPREGVSKSTDSRGNTETFVHNSDGKLIEYTDARGHSWRYRYDAFGNRTHTQHPDGSEERSEYNDRGQKVAQYDAQGNKTTFAYNQLGQHVLTRYADGGELKRAFTAMGLLQSQTLPDGRTSHYQYNDNNQLTTVVHDNGRSEQFSWSAQGELLAHQQGDVLTRFSYDELGRVNATLTNTGLLTQFERNAAGQLSAKLMRQEGDEHAAIRIEYHYDAAGRLTATTNGNGEQTSADYAGLAQPEQVRFADGSHLRYRYDKERNLIGITRSDGAEYRIDYDANENPIRTTGFDGRVQRFEFDAHNRVVALNDADERFIKLKRNALGQVIEQQAAHPNAKDSTLCNLSNYFSYDSQGRLQRAHNGATTLTQGFDQAGKLLVATQGQHTLNYSYDAFGRRSALTLADGQILNYHYDAQGQLARIDLNGHTHVELSHRHGQLSEIHYANNITTKQEFDCFGRLCEQELSHPENALYAKQSYQYDGNNQLIASQRESSNSELSSDKQYQYNAINQLIEVNGDQSARYHWDSFGNPEQATASDEPALRPVDKEHTSPALNNSGEDVFTGTACIDDRLYHLGQDEFGYDACGNQVHVLGKGQRQRLEYNALNQLASFYHNDQLTRYEYDPLGRRCAKLTEQGRIDYIWDGNQLLGECQNGQYTWYVSLPGEYQPLLLINDSGVYYYHLDQLDTPQFVTNAHAEVVWQNNTDAFGYSEQIELSPEHITQPLRFQGQYFDEESGLHYNRYRYYSPKQQRFINQDPIGLVGGINHYQYAPNPINWVDPLGLMCKEGERTLKLALDNSLNAGAISEELSEQLLQAAYDGKLTPKDIKQHLASLPTDASNPERWVPTDTLDNLLGSGGYKDALLVNNNEVFLIPKRNSDISQPIDIKGIRDEACDLDKLKELGLPVVTIDEFGTTITPDGEIIQGGLQKKMLFNGRDIEKSIIPGTNAQGLTIKDLQKTLSQSSLDELERIHDVIEEKGLYIEDLQFMYGEDGLPKIADPQGFYFTKDEDELDTGLAPLIKDYKAIQDII</sequence>
<evidence type="ECO:0000256" key="1">
    <source>
        <dbReference type="ARBA" id="ARBA00022737"/>
    </source>
</evidence>
<dbReference type="Gene3D" id="2.180.10.10">
    <property type="entry name" value="RHS repeat-associated core"/>
    <property type="match status" value="3"/>
</dbReference>
<dbReference type="Pfam" id="PF25023">
    <property type="entry name" value="TEN_YD-shell"/>
    <property type="match status" value="2"/>
</dbReference>
<evidence type="ECO:0000256" key="2">
    <source>
        <dbReference type="SAM" id="MobiDB-lite"/>
    </source>
</evidence>
<dbReference type="RefSeq" id="WP_138548364.1">
    <property type="nucleotide sequence ID" value="NZ_PNCG01000011.1"/>
</dbReference>
<feature type="domain" description="DUF6531" evidence="3">
    <location>
        <begin position="162"/>
        <end position="247"/>
    </location>
</feature>
<gene>
    <name evidence="6" type="ORF">CWC05_12010</name>
</gene>
<dbReference type="InterPro" id="IPR054555">
    <property type="entry name" value="T3SS_HopBF1-like"/>
</dbReference>
<feature type="domain" description="Teneurin-like YD-shell" evidence="4">
    <location>
        <begin position="866"/>
        <end position="1182"/>
    </location>
</feature>
<dbReference type="Pfam" id="PF05593">
    <property type="entry name" value="RHS_repeat"/>
    <property type="match status" value="3"/>
</dbReference>
<feature type="compositionally biased region" description="Basic and acidic residues" evidence="2">
    <location>
        <begin position="480"/>
        <end position="494"/>
    </location>
</feature>
<dbReference type="Pfam" id="PF20148">
    <property type="entry name" value="DUF6531"/>
    <property type="match status" value="1"/>
</dbReference>
<dbReference type="InterPro" id="IPR050708">
    <property type="entry name" value="T6SS_VgrG/RHS"/>
</dbReference>